<sequence>MHSPQLFTIQPLDSTDGWQGWSNYIYLPIVVFSEIGTAAHDWSLRGACAVGLNAPVEVSELSFFSAGLLLAFPGSCCSGDAFCVNER</sequence>
<gene>
    <name evidence="1" type="ORF">I4F81_011092</name>
</gene>
<accession>A0ACC3CEJ6</accession>
<dbReference type="EMBL" id="CM020620">
    <property type="protein sequence ID" value="KAK1868607.1"/>
    <property type="molecule type" value="Genomic_DNA"/>
</dbReference>
<keyword evidence="2" id="KW-1185">Reference proteome</keyword>
<comment type="caution">
    <text evidence="1">The sequence shown here is derived from an EMBL/GenBank/DDBJ whole genome shotgun (WGS) entry which is preliminary data.</text>
</comment>
<organism evidence="1 2">
    <name type="scientific">Pyropia yezoensis</name>
    <name type="common">Susabi-nori</name>
    <name type="synonym">Porphyra yezoensis</name>
    <dbReference type="NCBI Taxonomy" id="2788"/>
    <lineage>
        <taxon>Eukaryota</taxon>
        <taxon>Rhodophyta</taxon>
        <taxon>Bangiophyceae</taxon>
        <taxon>Bangiales</taxon>
        <taxon>Bangiaceae</taxon>
        <taxon>Pyropia</taxon>
    </lineage>
</organism>
<protein>
    <submittedName>
        <fullName evidence="1">Uncharacterized protein</fullName>
    </submittedName>
</protein>
<evidence type="ECO:0000313" key="1">
    <source>
        <dbReference type="EMBL" id="KAK1868607.1"/>
    </source>
</evidence>
<proteinExistence type="predicted"/>
<evidence type="ECO:0000313" key="2">
    <source>
        <dbReference type="Proteomes" id="UP000798662"/>
    </source>
</evidence>
<name>A0ACC3CEJ6_PYRYE</name>
<dbReference type="Proteomes" id="UP000798662">
    <property type="component" value="Chromosome 3"/>
</dbReference>
<reference evidence="1" key="1">
    <citation type="submission" date="2019-11" db="EMBL/GenBank/DDBJ databases">
        <title>Nori genome reveals adaptations in red seaweeds to the harsh intertidal environment.</title>
        <authorList>
            <person name="Wang D."/>
            <person name="Mao Y."/>
        </authorList>
    </citation>
    <scope>NUCLEOTIDE SEQUENCE</scope>
    <source>
        <tissue evidence="1">Gametophyte</tissue>
    </source>
</reference>